<evidence type="ECO:0000313" key="2">
    <source>
        <dbReference type="EMBL" id="TDO47923.1"/>
    </source>
</evidence>
<accession>A0A4R6KCQ0</accession>
<dbReference type="OrthoDB" id="5007402at2"/>
<dbReference type="EMBL" id="SNWQ01000008">
    <property type="protein sequence ID" value="TDO47923.1"/>
    <property type="molecule type" value="Genomic_DNA"/>
</dbReference>
<dbReference type="RefSeq" id="WP_133801357.1">
    <property type="nucleotide sequence ID" value="NZ_SNWQ01000008.1"/>
</dbReference>
<keyword evidence="1" id="KW-0812">Transmembrane</keyword>
<organism evidence="2 3">
    <name type="scientific">Kribbella caucasensis</name>
    <dbReference type="NCBI Taxonomy" id="2512215"/>
    <lineage>
        <taxon>Bacteria</taxon>
        <taxon>Bacillati</taxon>
        <taxon>Actinomycetota</taxon>
        <taxon>Actinomycetes</taxon>
        <taxon>Propionibacteriales</taxon>
        <taxon>Kribbellaceae</taxon>
        <taxon>Kribbella</taxon>
    </lineage>
</organism>
<dbReference type="Proteomes" id="UP000295388">
    <property type="component" value="Unassembled WGS sequence"/>
</dbReference>
<feature type="transmembrane region" description="Helical" evidence="1">
    <location>
        <begin position="106"/>
        <end position="126"/>
    </location>
</feature>
<keyword evidence="3" id="KW-1185">Reference proteome</keyword>
<keyword evidence="1" id="KW-0472">Membrane</keyword>
<evidence type="ECO:0000313" key="3">
    <source>
        <dbReference type="Proteomes" id="UP000295388"/>
    </source>
</evidence>
<comment type="caution">
    <text evidence="2">The sequence shown here is derived from an EMBL/GenBank/DDBJ whole genome shotgun (WGS) entry which is preliminary data.</text>
</comment>
<feature type="transmembrane region" description="Helical" evidence="1">
    <location>
        <begin position="74"/>
        <end position="94"/>
    </location>
</feature>
<feature type="transmembrane region" description="Helical" evidence="1">
    <location>
        <begin position="203"/>
        <end position="221"/>
    </location>
</feature>
<keyword evidence="1" id="KW-1133">Transmembrane helix</keyword>
<name>A0A4R6KCQ0_9ACTN</name>
<gene>
    <name evidence="2" type="ORF">EV643_108239</name>
</gene>
<feature type="transmembrane region" description="Helical" evidence="1">
    <location>
        <begin position="177"/>
        <end position="197"/>
    </location>
</feature>
<dbReference type="AlphaFoldDB" id="A0A4R6KCQ0"/>
<feature type="transmembrane region" description="Helical" evidence="1">
    <location>
        <begin position="146"/>
        <end position="170"/>
    </location>
</feature>
<reference evidence="2 3" key="1">
    <citation type="submission" date="2019-03" db="EMBL/GenBank/DDBJ databases">
        <title>Genomic Encyclopedia of Type Strains, Phase III (KMG-III): the genomes of soil and plant-associated and newly described type strains.</title>
        <authorList>
            <person name="Whitman W."/>
        </authorList>
    </citation>
    <scope>NUCLEOTIDE SEQUENCE [LARGE SCALE GENOMIC DNA]</scope>
    <source>
        <strain evidence="2 3">VKM Ac-2527</strain>
    </source>
</reference>
<evidence type="ECO:0000256" key="1">
    <source>
        <dbReference type="SAM" id="Phobius"/>
    </source>
</evidence>
<protein>
    <submittedName>
        <fullName evidence="2">Uncharacterized protein DUF4386</fullName>
    </submittedName>
</protein>
<proteinExistence type="predicted"/>
<feature type="transmembrane region" description="Helical" evidence="1">
    <location>
        <begin position="21"/>
        <end position="43"/>
    </location>
</feature>
<sequence>MGEIGLDQQPGAAKRWRTMSVATGIAGLAALVLVIVSQSLLLAGETEPDFDAPAAEILHFLEAQNETLYAAGSYLSLLALMTMAWFVAGLSAVLRQAEGDPAWRSAVALASGIVFVALVMTGGWQVGQFRLDDGLDPQLARFAFDLGNLGFANSWIALGSFMLAAGWIIVDSRSLPAWLGWWALVAGVGFLIARAVWLSPVWLIPYALFWVWVVVVCVQLVRRRIDITRA</sequence>